<gene>
    <name evidence="2" type="ORF">SKAU_G00348990</name>
</gene>
<comment type="caution">
    <text evidence="2">The sequence shown here is derived from an EMBL/GenBank/DDBJ whole genome shotgun (WGS) entry which is preliminary data.</text>
</comment>
<evidence type="ECO:0000313" key="3">
    <source>
        <dbReference type="Proteomes" id="UP001152622"/>
    </source>
</evidence>
<dbReference type="Proteomes" id="UP001152622">
    <property type="component" value="Chromosome 16"/>
</dbReference>
<reference evidence="2" key="1">
    <citation type="journal article" date="2023" name="Science">
        <title>Genome structures resolve the early diversification of teleost fishes.</title>
        <authorList>
            <person name="Parey E."/>
            <person name="Louis A."/>
            <person name="Montfort J."/>
            <person name="Bouchez O."/>
            <person name="Roques C."/>
            <person name="Iampietro C."/>
            <person name="Lluch J."/>
            <person name="Castinel A."/>
            <person name="Donnadieu C."/>
            <person name="Desvignes T."/>
            <person name="Floi Bucao C."/>
            <person name="Jouanno E."/>
            <person name="Wen M."/>
            <person name="Mejri S."/>
            <person name="Dirks R."/>
            <person name="Jansen H."/>
            <person name="Henkel C."/>
            <person name="Chen W.J."/>
            <person name="Zahm M."/>
            <person name="Cabau C."/>
            <person name="Klopp C."/>
            <person name="Thompson A.W."/>
            <person name="Robinson-Rechavi M."/>
            <person name="Braasch I."/>
            <person name="Lecointre G."/>
            <person name="Bobe J."/>
            <person name="Postlethwait J.H."/>
            <person name="Berthelot C."/>
            <person name="Roest Crollius H."/>
            <person name="Guiguen Y."/>
        </authorList>
    </citation>
    <scope>NUCLEOTIDE SEQUENCE</scope>
    <source>
        <strain evidence="2">WJC10195</strain>
    </source>
</reference>
<dbReference type="AlphaFoldDB" id="A0A9Q1EK33"/>
<sequence>MKLICIKCDLAAGALMTGWKDCGDKVSSKQRAAEVPEAADSGLGRRPDPARDHLEHTRSMLAQSHCLLCHSTINHLALSPAA</sequence>
<feature type="region of interest" description="Disordered" evidence="1">
    <location>
        <begin position="31"/>
        <end position="51"/>
    </location>
</feature>
<organism evidence="2 3">
    <name type="scientific">Synaphobranchus kaupii</name>
    <name type="common">Kaup's arrowtooth eel</name>
    <dbReference type="NCBI Taxonomy" id="118154"/>
    <lineage>
        <taxon>Eukaryota</taxon>
        <taxon>Metazoa</taxon>
        <taxon>Chordata</taxon>
        <taxon>Craniata</taxon>
        <taxon>Vertebrata</taxon>
        <taxon>Euteleostomi</taxon>
        <taxon>Actinopterygii</taxon>
        <taxon>Neopterygii</taxon>
        <taxon>Teleostei</taxon>
        <taxon>Anguilliformes</taxon>
        <taxon>Synaphobranchidae</taxon>
        <taxon>Synaphobranchus</taxon>
    </lineage>
</organism>
<evidence type="ECO:0000256" key="1">
    <source>
        <dbReference type="SAM" id="MobiDB-lite"/>
    </source>
</evidence>
<evidence type="ECO:0000313" key="2">
    <source>
        <dbReference type="EMBL" id="KAJ8340266.1"/>
    </source>
</evidence>
<keyword evidence="3" id="KW-1185">Reference proteome</keyword>
<proteinExistence type="predicted"/>
<accession>A0A9Q1EK33</accession>
<protein>
    <submittedName>
        <fullName evidence="2">Uncharacterized protein</fullName>
    </submittedName>
</protein>
<name>A0A9Q1EK33_SYNKA</name>
<dbReference type="EMBL" id="JAINUF010000016">
    <property type="protein sequence ID" value="KAJ8340266.1"/>
    <property type="molecule type" value="Genomic_DNA"/>
</dbReference>